<dbReference type="GO" id="GO:0010045">
    <property type="term" value="P:response to nickel cation"/>
    <property type="evidence" value="ECO:0007669"/>
    <property type="project" value="TreeGrafter"/>
</dbReference>
<keyword evidence="3" id="KW-0171">Cobalt transport</keyword>
<dbReference type="EMBL" id="JAEPCM010000754">
    <property type="protein sequence ID" value="MCG7948639.1"/>
    <property type="molecule type" value="Genomic_DNA"/>
</dbReference>
<feature type="transmembrane region" description="Helical" evidence="13">
    <location>
        <begin position="247"/>
        <end position="271"/>
    </location>
</feature>
<proteinExistence type="inferred from homology"/>
<comment type="similarity">
    <text evidence="13">Belongs to the NiCoT transporter (TC 2.A.52) family.</text>
</comment>
<evidence type="ECO:0000256" key="4">
    <source>
        <dbReference type="ARBA" id="ARBA00022448"/>
    </source>
</evidence>
<keyword evidence="9" id="KW-0406">Ion transport</keyword>
<evidence type="ECO:0000256" key="6">
    <source>
        <dbReference type="ARBA" id="ARBA00022596"/>
    </source>
</evidence>
<keyword evidence="11 13" id="KW-0472">Membrane</keyword>
<dbReference type="Pfam" id="PF03824">
    <property type="entry name" value="NicO"/>
    <property type="match status" value="1"/>
</dbReference>
<comment type="subcellular location">
    <subcellularLocation>
        <location evidence="2 13">Cell membrane</location>
        <topology evidence="2 13">Multi-pass membrane protein</topology>
    </subcellularLocation>
</comment>
<comment type="function">
    <text evidence="1">Efflux system for nickel and cobalt.</text>
</comment>
<keyword evidence="10" id="KW-0921">Nickel transport</keyword>
<dbReference type="GO" id="GO:0005886">
    <property type="term" value="C:plasma membrane"/>
    <property type="evidence" value="ECO:0007669"/>
    <property type="project" value="UniProtKB-SubCell"/>
</dbReference>
<evidence type="ECO:0000256" key="7">
    <source>
        <dbReference type="ARBA" id="ARBA00022692"/>
    </source>
</evidence>
<evidence type="ECO:0000256" key="2">
    <source>
        <dbReference type="ARBA" id="ARBA00004651"/>
    </source>
</evidence>
<keyword evidence="7 13" id="KW-0812">Transmembrane</keyword>
<keyword evidence="12" id="KW-0170">Cobalt</keyword>
<evidence type="ECO:0000256" key="8">
    <source>
        <dbReference type="ARBA" id="ARBA00022989"/>
    </source>
</evidence>
<dbReference type="PANTHER" id="PTHR40659:SF1">
    <property type="entry name" value="NICKEL_COBALT EFFLUX SYSTEM RCNA"/>
    <property type="match status" value="1"/>
</dbReference>
<keyword evidence="6" id="KW-0533">Nickel</keyword>
<gene>
    <name evidence="14" type="ORF">JAZ07_20050</name>
</gene>
<name>A0A9E4N709_9GAMM</name>
<evidence type="ECO:0000313" key="14">
    <source>
        <dbReference type="EMBL" id="MCG7948639.1"/>
    </source>
</evidence>
<evidence type="ECO:0000256" key="11">
    <source>
        <dbReference type="ARBA" id="ARBA00023136"/>
    </source>
</evidence>
<feature type="transmembrane region" description="Helical" evidence="13">
    <location>
        <begin position="292"/>
        <end position="313"/>
    </location>
</feature>
<feature type="transmembrane region" description="Helical" evidence="13">
    <location>
        <begin position="222"/>
        <end position="241"/>
    </location>
</feature>
<comment type="caution">
    <text evidence="14">The sequence shown here is derived from an EMBL/GenBank/DDBJ whole genome shotgun (WGS) entry which is preliminary data.</text>
</comment>
<accession>A0A9E4N709</accession>
<dbReference type="GO" id="GO:0046583">
    <property type="term" value="F:monoatomic cation efflux transmembrane transporter activity"/>
    <property type="evidence" value="ECO:0007669"/>
    <property type="project" value="TreeGrafter"/>
</dbReference>
<feature type="transmembrane region" description="Helical" evidence="13">
    <location>
        <begin position="69"/>
        <end position="89"/>
    </location>
</feature>
<dbReference type="AlphaFoldDB" id="A0A9E4N709"/>
<evidence type="ECO:0000256" key="9">
    <source>
        <dbReference type="ARBA" id="ARBA00023065"/>
    </source>
</evidence>
<organism evidence="14 15">
    <name type="scientific">Candidatus Thiodiazotropha taylori</name>
    <dbReference type="NCBI Taxonomy" id="2792791"/>
    <lineage>
        <taxon>Bacteria</taxon>
        <taxon>Pseudomonadati</taxon>
        <taxon>Pseudomonadota</taxon>
        <taxon>Gammaproteobacteria</taxon>
        <taxon>Chromatiales</taxon>
        <taxon>Sedimenticolaceae</taxon>
        <taxon>Candidatus Thiodiazotropha</taxon>
    </lineage>
</organism>
<dbReference type="GO" id="GO:0006824">
    <property type="term" value="P:cobalt ion transport"/>
    <property type="evidence" value="ECO:0007669"/>
    <property type="project" value="UniProtKB-KW"/>
</dbReference>
<dbReference type="InterPro" id="IPR051224">
    <property type="entry name" value="NiCoT_RcnA"/>
</dbReference>
<keyword evidence="5" id="KW-1003">Cell membrane</keyword>
<evidence type="ECO:0000313" key="15">
    <source>
        <dbReference type="Proteomes" id="UP000886667"/>
    </source>
</evidence>
<feature type="transmembrane region" description="Helical" evidence="13">
    <location>
        <begin position="152"/>
        <end position="170"/>
    </location>
</feature>
<dbReference type="InterPro" id="IPR011541">
    <property type="entry name" value="Ni/Co_transpt_high_affinity"/>
</dbReference>
<evidence type="ECO:0000256" key="12">
    <source>
        <dbReference type="ARBA" id="ARBA00023285"/>
    </source>
</evidence>
<evidence type="ECO:0000256" key="1">
    <source>
        <dbReference type="ARBA" id="ARBA00002510"/>
    </source>
</evidence>
<evidence type="ECO:0000256" key="10">
    <source>
        <dbReference type="ARBA" id="ARBA00023112"/>
    </source>
</evidence>
<dbReference type="GO" id="GO:0032025">
    <property type="term" value="P:response to cobalt ion"/>
    <property type="evidence" value="ECO:0007669"/>
    <property type="project" value="TreeGrafter"/>
</dbReference>
<keyword evidence="8 13" id="KW-1133">Transmembrane helix</keyword>
<sequence length="325" mass="34976">MAFSDLSHATSLLTSEPTTIEQSADLEQTKTNQVTTIWDEAAAWIWLKQREFHRKLTRELRKLRGKDGVGWALVLMSFLYGVLHAAGPGHGKMVLTTYLLTHRNHLNRGIAMGVTAALLQGMTALLLVYGLVGMAGWLPQETETASLWTTRISFILLAIIGLYLLTRAAVSLTHSVRQLRYETGHVHHNHAGHIHGEGCGCRHLPNAVEIDTIGSRRATAGVVLAIGLRPCTGAVLVLILASVMDLIWHGALAVMAMSAGTAITVVVLAIFATKAREWASTVVAHRSPLWSLTAGGAGVLGGGLILLLALWLLNASFTLKPTMGL</sequence>
<reference evidence="14" key="1">
    <citation type="journal article" date="2021" name="Proc. Natl. Acad. Sci. U.S.A.">
        <title>Global biogeography of chemosynthetic symbionts reveals both localized and globally distributed symbiont groups. .</title>
        <authorList>
            <person name="Osvatic J.T."/>
            <person name="Wilkins L.G.E."/>
            <person name="Leibrecht L."/>
            <person name="Leray M."/>
            <person name="Zauner S."/>
            <person name="Polzin J."/>
            <person name="Camacho Y."/>
            <person name="Gros O."/>
            <person name="van Gils J.A."/>
            <person name="Eisen J.A."/>
            <person name="Petersen J.M."/>
            <person name="Yuen B."/>
        </authorList>
    </citation>
    <scope>NUCLEOTIDE SEQUENCE</scope>
    <source>
        <strain evidence="14">MAGclacostrist064TRANS</strain>
    </source>
</reference>
<evidence type="ECO:0000256" key="3">
    <source>
        <dbReference type="ARBA" id="ARBA00022426"/>
    </source>
</evidence>
<protein>
    <recommendedName>
        <fullName evidence="13">Nickel/cobalt efflux system</fullName>
    </recommendedName>
</protein>
<dbReference type="GO" id="GO:0015099">
    <property type="term" value="F:nickel cation transmembrane transporter activity"/>
    <property type="evidence" value="ECO:0007669"/>
    <property type="project" value="UniProtKB-UniRule"/>
</dbReference>
<feature type="transmembrane region" description="Helical" evidence="13">
    <location>
        <begin position="110"/>
        <end position="132"/>
    </location>
</feature>
<evidence type="ECO:0000256" key="5">
    <source>
        <dbReference type="ARBA" id="ARBA00022475"/>
    </source>
</evidence>
<keyword evidence="4 13" id="KW-0813">Transport</keyword>
<evidence type="ECO:0000256" key="13">
    <source>
        <dbReference type="RuleBase" id="RU362101"/>
    </source>
</evidence>
<dbReference type="Proteomes" id="UP000886667">
    <property type="component" value="Unassembled WGS sequence"/>
</dbReference>
<dbReference type="PANTHER" id="PTHR40659">
    <property type="entry name" value="NICKEL/COBALT EFFLUX SYSTEM RCNA"/>
    <property type="match status" value="1"/>
</dbReference>